<keyword evidence="2" id="KW-1185">Reference proteome</keyword>
<dbReference type="RefSeq" id="WP_370563055.1">
    <property type="nucleotide sequence ID" value="NZ_JBFWIB010000002.1"/>
</dbReference>
<protein>
    <submittedName>
        <fullName evidence="1">Uncharacterized protein</fullName>
    </submittedName>
</protein>
<organism evidence="1 2">
    <name type="scientific">Luteimonas salinilitoris</name>
    <dbReference type="NCBI Taxonomy" id="3237697"/>
    <lineage>
        <taxon>Bacteria</taxon>
        <taxon>Pseudomonadati</taxon>
        <taxon>Pseudomonadota</taxon>
        <taxon>Gammaproteobacteria</taxon>
        <taxon>Lysobacterales</taxon>
        <taxon>Lysobacteraceae</taxon>
        <taxon>Luteimonas</taxon>
    </lineage>
</organism>
<reference evidence="1 2" key="1">
    <citation type="submission" date="2024-07" db="EMBL/GenBank/DDBJ databases">
        <title>Luteimonas salilacus sp. nov., isolated from the shore soil of Salt Lake in Tibet of China.</title>
        <authorList>
            <person name="Zhang X."/>
            <person name="Li A."/>
        </authorList>
    </citation>
    <scope>NUCLEOTIDE SEQUENCE [LARGE SCALE GENOMIC DNA]</scope>
    <source>
        <strain evidence="1 2">B3-2-R+30</strain>
    </source>
</reference>
<evidence type="ECO:0000313" key="2">
    <source>
        <dbReference type="Proteomes" id="UP001566331"/>
    </source>
</evidence>
<dbReference type="Proteomes" id="UP001566331">
    <property type="component" value="Unassembled WGS sequence"/>
</dbReference>
<gene>
    <name evidence="1" type="ORF">AB6713_03035</name>
</gene>
<dbReference type="EMBL" id="JBFWIC010000003">
    <property type="protein sequence ID" value="MEZ0473591.1"/>
    <property type="molecule type" value="Genomic_DNA"/>
</dbReference>
<evidence type="ECO:0000313" key="1">
    <source>
        <dbReference type="EMBL" id="MEZ0473591.1"/>
    </source>
</evidence>
<name>A0ABV4HLI5_9GAMM</name>
<accession>A0ABV4HLI5</accession>
<proteinExistence type="predicted"/>
<comment type="caution">
    <text evidence="1">The sequence shown here is derived from an EMBL/GenBank/DDBJ whole genome shotgun (WGS) entry which is preliminary data.</text>
</comment>
<sequence length="50" mass="5457">MKDEIQKWLDRTIASGHHRQDSFGSIEAQWQAMQTLGSEEAAAAGAGRGQ</sequence>